<dbReference type="EMBL" id="CAJOBE010001361">
    <property type="protein sequence ID" value="CAF3737311.1"/>
    <property type="molecule type" value="Genomic_DNA"/>
</dbReference>
<comment type="caution">
    <text evidence="2">The sequence shown here is derived from an EMBL/GenBank/DDBJ whole genome shotgun (WGS) entry which is preliminary data.</text>
</comment>
<feature type="region of interest" description="Disordered" evidence="1">
    <location>
        <begin position="144"/>
        <end position="202"/>
    </location>
</feature>
<feature type="region of interest" description="Disordered" evidence="1">
    <location>
        <begin position="1"/>
        <end position="109"/>
    </location>
</feature>
<evidence type="ECO:0000313" key="3">
    <source>
        <dbReference type="Proteomes" id="UP000663874"/>
    </source>
</evidence>
<gene>
    <name evidence="2" type="ORF">FNK824_LOCUS11466</name>
</gene>
<proteinExistence type="predicted"/>
<sequence length="202" mass="22586">MKRVPDQSPEQHQPLLGSSGNDTSSRQDSFDSHTSTDDGFGLNENWPTKTRTILSSNRTVPVKSSVPLINTAQPRPQGNANSRQLPSLPMPTRQLPLLPDPSRQLPTIDDTNLTKLYFDINDLEHEDEPLSTRFTRPGELFYYQTSSSSSSTSSSSSSSNSNNLSSEDSENENNEEKFQSHDQEQEDEDDDDDQNSPCEYEA</sequence>
<feature type="compositionally biased region" description="Low complexity" evidence="1">
    <location>
        <begin position="146"/>
        <end position="166"/>
    </location>
</feature>
<organism evidence="2 3">
    <name type="scientific">Rotaria sordida</name>
    <dbReference type="NCBI Taxonomy" id="392033"/>
    <lineage>
        <taxon>Eukaryota</taxon>
        <taxon>Metazoa</taxon>
        <taxon>Spiralia</taxon>
        <taxon>Gnathifera</taxon>
        <taxon>Rotifera</taxon>
        <taxon>Eurotatoria</taxon>
        <taxon>Bdelloidea</taxon>
        <taxon>Philodinida</taxon>
        <taxon>Philodinidae</taxon>
        <taxon>Rotaria</taxon>
    </lineage>
</organism>
<protein>
    <submittedName>
        <fullName evidence="2">Uncharacterized protein</fullName>
    </submittedName>
</protein>
<feature type="compositionally biased region" description="Acidic residues" evidence="1">
    <location>
        <begin position="184"/>
        <end position="202"/>
    </location>
</feature>
<accession>A0A818XCL2</accession>
<feature type="compositionally biased region" description="Polar residues" evidence="1">
    <location>
        <begin position="45"/>
        <end position="59"/>
    </location>
</feature>
<dbReference type="Proteomes" id="UP000663874">
    <property type="component" value="Unassembled WGS sequence"/>
</dbReference>
<evidence type="ECO:0000256" key="1">
    <source>
        <dbReference type="SAM" id="MobiDB-lite"/>
    </source>
</evidence>
<feature type="compositionally biased region" description="Polar residues" evidence="1">
    <location>
        <begin position="67"/>
        <end position="85"/>
    </location>
</feature>
<feature type="compositionally biased region" description="Polar residues" evidence="1">
    <location>
        <begin position="8"/>
        <end position="27"/>
    </location>
</feature>
<feature type="compositionally biased region" description="Basic and acidic residues" evidence="1">
    <location>
        <begin position="174"/>
        <end position="183"/>
    </location>
</feature>
<reference evidence="2" key="1">
    <citation type="submission" date="2021-02" db="EMBL/GenBank/DDBJ databases">
        <authorList>
            <person name="Nowell W R."/>
        </authorList>
    </citation>
    <scope>NUCLEOTIDE SEQUENCE</scope>
</reference>
<dbReference type="AlphaFoldDB" id="A0A818XCL2"/>
<name>A0A818XCL2_9BILA</name>
<evidence type="ECO:0000313" key="2">
    <source>
        <dbReference type="EMBL" id="CAF3737311.1"/>
    </source>
</evidence>